<gene>
    <name evidence="1" type="ORF">H4684_001232</name>
</gene>
<keyword evidence="2" id="KW-1185">Reference proteome</keyword>
<comment type="caution">
    <text evidence="1">The sequence shown here is derived from an EMBL/GenBank/DDBJ whole genome shotgun (WGS) entry which is preliminary data.</text>
</comment>
<sequence length="166" mass="17566">MVVAIIVLAILAALGIAALDVADLNLFTAANDRDTREAFFHADSGVNIGHVFLGQAIDDTNSTFYDDGTNSTNANFWGNSTGFGASPPADPLKYFAQGTMATLIRTGWLDNGVLEGSAMQIGAGYEGAGKGAASGGTFTNYLIRAHREGRRNSQATVDLGWRYINR</sequence>
<protein>
    <recommendedName>
        <fullName evidence="3">Type 4 fimbrial biogenesis protein PilX N-terminal domain-containing protein</fullName>
    </recommendedName>
</protein>
<organism evidence="1 2">
    <name type="scientific">Desulfomicrobium macestii</name>
    <dbReference type="NCBI Taxonomy" id="90731"/>
    <lineage>
        <taxon>Bacteria</taxon>
        <taxon>Pseudomonadati</taxon>
        <taxon>Thermodesulfobacteriota</taxon>
        <taxon>Desulfovibrionia</taxon>
        <taxon>Desulfovibrionales</taxon>
        <taxon>Desulfomicrobiaceae</taxon>
        <taxon>Desulfomicrobium</taxon>
    </lineage>
</organism>
<accession>A0ABR9H1L6</accession>
<dbReference type="RefSeq" id="WP_192623183.1">
    <property type="nucleotide sequence ID" value="NZ_JADBGG010000007.1"/>
</dbReference>
<proteinExistence type="predicted"/>
<name>A0ABR9H1L6_9BACT</name>
<dbReference type="EMBL" id="JADBGG010000007">
    <property type="protein sequence ID" value="MBE1424598.1"/>
    <property type="molecule type" value="Genomic_DNA"/>
</dbReference>
<evidence type="ECO:0000313" key="2">
    <source>
        <dbReference type="Proteomes" id="UP000639010"/>
    </source>
</evidence>
<evidence type="ECO:0008006" key="3">
    <source>
        <dbReference type="Google" id="ProtNLM"/>
    </source>
</evidence>
<reference evidence="1 2" key="1">
    <citation type="submission" date="2020-10" db="EMBL/GenBank/DDBJ databases">
        <title>Genomic Encyclopedia of Type Strains, Phase IV (KMG-IV): sequencing the most valuable type-strain genomes for metagenomic binning, comparative biology and taxonomic classification.</title>
        <authorList>
            <person name="Goeker M."/>
        </authorList>
    </citation>
    <scope>NUCLEOTIDE SEQUENCE [LARGE SCALE GENOMIC DNA]</scope>
    <source>
        <strain evidence="1 2">DSM 4194</strain>
    </source>
</reference>
<evidence type="ECO:0000313" key="1">
    <source>
        <dbReference type="EMBL" id="MBE1424598.1"/>
    </source>
</evidence>
<dbReference type="Proteomes" id="UP000639010">
    <property type="component" value="Unassembled WGS sequence"/>
</dbReference>